<sequence length="385" mass="43249">METYRRVSPLRTIRDLLESPLTTEEVHKRLTDDEDSVSSHDTDMDRQSNSSQLSTLDELQEPLAVDGNSADVTGQTVNPQYTNSDPDAPPKPPRAYIDEALPDLLRSGSPLRRRVSSPVSSTLKQVKREVALSRQRSLKLKAQVDRLEQQKESGPGWSENRQRVAEEVQSVVKLLLPLTDLEAAEVNQPSQANPLDTALLQLQKVARTLALNHTSQGKESSGENAAILQQALRDRDEAIAKKQAMETELLRSKNELMTLNNQLLEAVQSRLELTIELEAWKDDVQTILHHQLLKQQQEEQAQKKPRGFNVLRRSNKPLPQKPDFSTLTHVPVLTPQTPASTPQSPAGTQRWKDKFKRGKISTQAPAESQPQRSNKEDNFQTVSLD</sequence>
<evidence type="ECO:0000256" key="2">
    <source>
        <dbReference type="SAM" id="Coils"/>
    </source>
</evidence>
<feature type="compositionally biased region" description="Low complexity" evidence="3">
    <location>
        <begin position="334"/>
        <end position="346"/>
    </location>
</feature>
<keyword evidence="5" id="KW-1185">Reference proteome</keyword>
<feature type="compositionally biased region" description="Polar residues" evidence="3">
    <location>
        <begin position="360"/>
        <end position="372"/>
    </location>
</feature>
<feature type="compositionally biased region" description="Polar residues" evidence="3">
    <location>
        <begin position="70"/>
        <end position="85"/>
    </location>
</feature>
<dbReference type="GO" id="GO:0055107">
    <property type="term" value="P:Golgi to secretory granule transport"/>
    <property type="evidence" value="ECO:0007669"/>
    <property type="project" value="TreeGrafter"/>
</dbReference>
<feature type="compositionally biased region" description="Polar residues" evidence="3">
    <location>
        <begin position="47"/>
        <end position="57"/>
    </location>
</feature>
<keyword evidence="1 2" id="KW-0175">Coiled coil</keyword>
<gene>
    <name evidence="4" type="ORF">ABG768_015353</name>
</gene>
<dbReference type="EMBL" id="JAWDJR010000021">
    <property type="protein sequence ID" value="KAK9955481.1"/>
    <property type="molecule type" value="Genomic_DNA"/>
</dbReference>
<organism evidence="4 5">
    <name type="scientific">Culter alburnus</name>
    <name type="common">Topmouth culter</name>
    <dbReference type="NCBI Taxonomy" id="194366"/>
    <lineage>
        <taxon>Eukaryota</taxon>
        <taxon>Metazoa</taxon>
        <taxon>Chordata</taxon>
        <taxon>Craniata</taxon>
        <taxon>Vertebrata</taxon>
        <taxon>Euteleostomi</taxon>
        <taxon>Actinopterygii</taxon>
        <taxon>Neopterygii</taxon>
        <taxon>Teleostei</taxon>
        <taxon>Ostariophysi</taxon>
        <taxon>Cypriniformes</taxon>
        <taxon>Xenocyprididae</taxon>
        <taxon>Xenocypridinae</taxon>
        <taxon>Culter</taxon>
    </lineage>
</organism>
<evidence type="ECO:0000256" key="1">
    <source>
        <dbReference type="ARBA" id="ARBA00023054"/>
    </source>
</evidence>
<evidence type="ECO:0008006" key="6">
    <source>
        <dbReference type="Google" id="ProtNLM"/>
    </source>
</evidence>
<accession>A0AAW1Z508</accession>
<feature type="region of interest" description="Disordered" evidence="3">
    <location>
        <begin position="1"/>
        <end position="96"/>
    </location>
</feature>
<protein>
    <recommendedName>
        <fullName evidence="6">BICD family-like cargo adapter 1</fullName>
    </recommendedName>
</protein>
<dbReference type="Proteomes" id="UP001479290">
    <property type="component" value="Unassembled WGS sequence"/>
</dbReference>
<proteinExistence type="predicted"/>
<evidence type="ECO:0000256" key="3">
    <source>
        <dbReference type="SAM" id="MobiDB-lite"/>
    </source>
</evidence>
<dbReference type="PANTHER" id="PTHR32123">
    <property type="entry name" value="BICD FAMILY-LIKE CARGO ADAPTER"/>
    <property type="match status" value="1"/>
</dbReference>
<evidence type="ECO:0000313" key="5">
    <source>
        <dbReference type="Proteomes" id="UP001479290"/>
    </source>
</evidence>
<feature type="compositionally biased region" description="Basic and acidic residues" evidence="3">
    <location>
        <begin position="24"/>
        <end position="46"/>
    </location>
</feature>
<dbReference type="InterPro" id="IPR051149">
    <property type="entry name" value="Spindly/BICDR_Dynein_Adapter"/>
</dbReference>
<feature type="region of interest" description="Disordered" evidence="3">
    <location>
        <begin position="296"/>
        <end position="385"/>
    </location>
</feature>
<evidence type="ECO:0000313" key="4">
    <source>
        <dbReference type="EMBL" id="KAK9955481.1"/>
    </source>
</evidence>
<comment type="caution">
    <text evidence="4">The sequence shown here is derived from an EMBL/GenBank/DDBJ whole genome shotgun (WGS) entry which is preliminary data.</text>
</comment>
<feature type="coiled-coil region" evidence="2">
    <location>
        <begin position="228"/>
        <end position="262"/>
    </location>
</feature>
<reference evidence="4 5" key="1">
    <citation type="submission" date="2024-05" db="EMBL/GenBank/DDBJ databases">
        <title>A high-quality chromosomal-level genome assembly of Topmouth culter (Culter alburnus).</title>
        <authorList>
            <person name="Zhao H."/>
        </authorList>
    </citation>
    <scope>NUCLEOTIDE SEQUENCE [LARGE SCALE GENOMIC DNA]</scope>
    <source>
        <strain evidence="4">CATC2023</strain>
        <tissue evidence="4">Muscle</tissue>
    </source>
</reference>
<dbReference type="PANTHER" id="PTHR32123:SF10">
    <property type="entry name" value="BICD FAMILY-LIKE CARGO ADAPTER 1-RELATED"/>
    <property type="match status" value="1"/>
</dbReference>
<name>A0AAW1Z508_CULAL</name>
<dbReference type="AlphaFoldDB" id="A0AAW1Z508"/>
<dbReference type="GO" id="GO:0047496">
    <property type="term" value="P:vesicle transport along microtubule"/>
    <property type="evidence" value="ECO:0007669"/>
    <property type="project" value="TreeGrafter"/>
</dbReference>